<reference evidence="4" key="1">
    <citation type="journal article" date="2016" name="Nature">
        <title>The genome of the seagrass Zostera marina reveals angiosperm adaptation to the sea.</title>
        <authorList>
            <person name="Olsen J.L."/>
            <person name="Rouze P."/>
            <person name="Verhelst B."/>
            <person name="Lin Y.-C."/>
            <person name="Bayer T."/>
            <person name="Collen J."/>
            <person name="Dattolo E."/>
            <person name="De Paoli E."/>
            <person name="Dittami S."/>
            <person name="Maumus F."/>
            <person name="Michel G."/>
            <person name="Kersting A."/>
            <person name="Lauritano C."/>
            <person name="Lohaus R."/>
            <person name="Toepel M."/>
            <person name="Tonon T."/>
            <person name="Vanneste K."/>
            <person name="Amirebrahimi M."/>
            <person name="Brakel J."/>
            <person name="Bostroem C."/>
            <person name="Chovatia M."/>
            <person name="Grimwood J."/>
            <person name="Jenkins J.W."/>
            <person name="Jueterbock A."/>
            <person name="Mraz A."/>
            <person name="Stam W.T."/>
            <person name="Tice H."/>
            <person name="Bornberg-Bauer E."/>
            <person name="Green P.J."/>
            <person name="Pearson G.A."/>
            <person name="Procaccini G."/>
            <person name="Duarte C.M."/>
            <person name="Schmutz J."/>
            <person name="Reusch T.B.H."/>
            <person name="Van de Peer Y."/>
        </authorList>
    </citation>
    <scope>NUCLEOTIDE SEQUENCE [LARGE SCALE GENOMIC DNA]</scope>
    <source>
        <strain evidence="4">cv. Finnish</strain>
    </source>
</reference>
<evidence type="ECO:0000313" key="3">
    <source>
        <dbReference type="EMBL" id="KMZ56016.1"/>
    </source>
</evidence>
<evidence type="ECO:0000313" key="4">
    <source>
        <dbReference type="Proteomes" id="UP000036987"/>
    </source>
</evidence>
<accession>A0A0K9NGX0</accession>
<comment type="caution">
    <text evidence="3">The sequence shown here is derived from an EMBL/GenBank/DDBJ whole genome shotgun (WGS) entry which is preliminary data.</text>
</comment>
<keyword evidence="4" id="KW-1185">Reference proteome</keyword>
<dbReference type="InterPro" id="IPR001283">
    <property type="entry name" value="CRISP-related"/>
</dbReference>
<protein>
    <submittedName>
        <fullName evidence="3">STS14 protein</fullName>
    </submittedName>
</protein>
<dbReference type="STRING" id="29655.A0A0K9NGX0"/>
<dbReference type="PANTHER" id="PTHR10334">
    <property type="entry name" value="CYSTEINE-RICH SECRETORY PROTEIN-RELATED"/>
    <property type="match status" value="1"/>
</dbReference>
<name>A0A0K9NGX0_ZOSMR</name>
<dbReference type="InterPro" id="IPR035940">
    <property type="entry name" value="CAP_sf"/>
</dbReference>
<evidence type="ECO:0000259" key="2">
    <source>
        <dbReference type="SMART" id="SM00198"/>
    </source>
</evidence>
<dbReference type="FunFam" id="3.40.33.10:FF:000004">
    <property type="entry name" value="CAP, cysteine-rich secretory protein, antigen 5"/>
    <property type="match status" value="1"/>
</dbReference>
<dbReference type="Pfam" id="PF00188">
    <property type="entry name" value="CAP"/>
    <property type="match status" value="1"/>
</dbReference>
<dbReference type="InterPro" id="IPR014044">
    <property type="entry name" value="CAP_dom"/>
</dbReference>
<dbReference type="SMART" id="SM00198">
    <property type="entry name" value="SCP"/>
    <property type="match status" value="1"/>
</dbReference>
<evidence type="ECO:0000256" key="1">
    <source>
        <dbReference type="SAM" id="SignalP"/>
    </source>
</evidence>
<dbReference type="Gene3D" id="3.40.33.10">
    <property type="entry name" value="CAP"/>
    <property type="match status" value="1"/>
</dbReference>
<dbReference type="EMBL" id="LFYR01002228">
    <property type="protein sequence ID" value="KMZ56016.1"/>
    <property type="molecule type" value="Genomic_DNA"/>
</dbReference>
<gene>
    <name evidence="3" type="ORF">ZOSMA_9G01210</name>
</gene>
<dbReference type="Proteomes" id="UP000036987">
    <property type="component" value="Unassembled WGS sequence"/>
</dbReference>
<dbReference type="AlphaFoldDB" id="A0A0K9NGX0"/>
<proteinExistence type="predicted"/>
<keyword evidence="1" id="KW-0732">Signal</keyword>
<dbReference type="OMA" id="LTICFYF"/>
<feature type="signal peptide" evidence="1">
    <location>
        <begin position="1"/>
        <end position="26"/>
    </location>
</feature>
<dbReference type="OrthoDB" id="337038at2759"/>
<dbReference type="GO" id="GO:0005615">
    <property type="term" value="C:extracellular space"/>
    <property type="evidence" value="ECO:0000318"/>
    <property type="project" value="GO_Central"/>
</dbReference>
<organism evidence="3 4">
    <name type="scientific">Zostera marina</name>
    <name type="common">Eelgrass</name>
    <dbReference type="NCBI Taxonomy" id="29655"/>
    <lineage>
        <taxon>Eukaryota</taxon>
        <taxon>Viridiplantae</taxon>
        <taxon>Streptophyta</taxon>
        <taxon>Embryophyta</taxon>
        <taxon>Tracheophyta</taxon>
        <taxon>Spermatophyta</taxon>
        <taxon>Magnoliopsida</taxon>
        <taxon>Liliopsida</taxon>
        <taxon>Zosteraceae</taxon>
        <taxon>Zostera</taxon>
    </lineage>
</organism>
<sequence length="164" mass="17757">MPVVIVLVQILSVLSVLSSGIRAASSFDDFLIPHNQERSQVSGLGVLKWSKDLERNASGLVAEQKNKSACGFADLRGYRFGANQAAANFKLTPGQVVASWIEEKIWYSHANNSCMEGHQCGTYTQVVWNTTEELGCSQSVCSGKNSLTICLYNPPGNVVGQAPY</sequence>
<dbReference type="PRINTS" id="PR00837">
    <property type="entry name" value="V5TPXLIKE"/>
</dbReference>
<feature type="chain" id="PRO_5005527101" evidence="1">
    <location>
        <begin position="27"/>
        <end position="164"/>
    </location>
</feature>
<dbReference type="SUPFAM" id="SSF55797">
    <property type="entry name" value="PR-1-like"/>
    <property type="match status" value="1"/>
</dbReference>
<feature type="domain" description="SCP" evidence="2">
    <location>
        <begin position="25"/>
        <end position="160"/>
    </location>
</feature>